<evidence type="ECO:0000256" key="4">
    <source>
        <dbReference type="ARBA" id="ARBA00022989"/>
    </source>
</evidence>
<protein>
    <recommendedName>
        <fullName evidence="7">G-protein coupled receptors family 1 profile domain-containing protein</fullName>
    </recommendedName>
</protein>
<feature type="domain" description="G-protein coupled receptors family 1 profile" evidence="7">
    <location>
        <begin position="234"/>
        <end position="480"/>
    </location>
</feature>
<dbReference type="InterPro" id="IPR000276">
    <property type="entry name" value="GPCR_Rhodpsn"/>
</dbReference>
<evidence type="ECO:0000256" key="6">
    <source>
        <dbReference type="SAM" id="Phobius"/>
    </source>
</evidence>
<keyword evidence="3 6" id="KW-0812">Transmembrane</keyword>
<feature type="transmembrane region" description="Helical" evidence="6">
    <location>
        <begin position="20"/>
        <end position="40"/>
    </location>
</feature>
<comment type="subcellular location">
    <subcellularLocation>
        <location evidence="1">Cell membrane</location>
        <topology evidence="1">Multi-pass membrane protein</topology>
    </subcellularLocation>
</comment>
<feature type="transmembrane region" description="Helical" evidence="6">
    <location>
        <begin position="363"/>
        <end position="389"/>
    </location>
</feature>
<comment type="caution">
    <text evidence="8">The sequence shown here is derived from an EMBL/GenBank/DDBJ whole genome shotgun (WGS) entry which is preliminary data.</text>
</comment>
<dbReference type="PROSITE" id="PS50262">
    <property type="entry name" value="G_PROTEIN_RECEP_F1_2"/>
    <property type="match status" value="2"/>
</dbReference>
<gene>
    <name evidence="8" type="ORF">PEVE_00044367</name>
</gene>
<evidence type="ECO:0000313" key="8">
    <source>
        <dbReference type="EMBL" id="CAH3147813.1"/>
    </source>
</evidence>
<dbReference type="EMBL" id="CALNXI010000938">
    <property type="protein sequence ID" value="CAH3147813.1"/>
    <property type="molecule type" value="Genomic_DNA"/>
</dbReference>
<keyword evidence="9" id="KW-1185">Reference proteome</keyword>
<feature type="transmembrane region" description="Helical" evidence="6">
    <location>
        <begin position="87"/>
        <end position="113"/>
    </location>
</feature>
<keyword evidence="2" id="KW-1003">Cell membrane</keyword>
<feature type="domain" description="G-protein coupled receptors family 1 profile" evidence="7">
    <location>
        <begin position="1"/>
        <end position="204"/>
    </location>
</feature>
<evidence type="ECO:0000256" key="3">
    <source>
        <dbReference type="ARBA" id="ARBA00022692"/>
    </source>
</evidence>
<feature type="transmembrane region" description="Helical" evidence="6">
    <location>
        <begin position="61"/>
        <end position="81"/>
    </location>
</feature>
<dbReference type="CDD" id="cd00637">
    <property type="entry name" value="7tm_classA_rhodopsin-like"/>
    <property type="match status" value="2"/>
</dbReference>
<feature type="transmembrane region" description="Helical" evidence="6">
    <location>
        <begin position="142"/>
        <end position="165"/>
    </location>
</feature>
<evidence type="ECO:0000259" key="7">
    <source>
        <dbReference type="PROSITE" id="PS50262"/>
    </source>
</evidence>
<feature type="transmembrane region" description="Helical" evidence="6">
    <location>
        <begin position="255"/>
        <end position="275"/>
    </location>
</feature>
<dbReference type="InterPro" id="IPR017452">
    <property type="entry name" value="GPCR_Rhodpsn_7TM"/>
</dbReference>
<keyword evidence="4 6" id="KW-1133">Transmembrane helix</keyword>
<name>A0ABN8PNV1_9CNID</name>
<feature type="transmembrane region" description="Helical" evidence="6">
    <location>
        <begin position="418"/>
        <end position="440"/>
    </location>
</feature>
<proteinExistence type="predicted"/>
<feature type="transmembrane region" description="Helical" evidence="6">
    <location>
        <begin position="337"/>
        <end position="357"/>
    </location>
</feature>
<organism evidence="8 9">
    <name type="scientific">Porites evermanni</name>
    <dbReference type="NCBI Taxonomy" id="104178"/>
    <lineage>
        <taxon>Eukaryota</taxon>
        <taxon>Metazoa</taxon>
        <taxon>Cnidaria</taxon>
        <taxon>Anthozoa</taxon>
        <taxon>Hexacorallia</taxon>
        <taxon>Scleractinia</taxon>
        <taxon>Fungiina</taxon>
        <taxon>Poritidae</taxon>
        <taxon>Porites</taxon>
    </lineage>
</organism>
<dbReference type="Proteomes" id="UP001159427">
    <property type="component" value="Unassembled WGS sequence"/>
</dbReference>
<evidence type="ECO:0000256" key="1">
    <source>
        <dbReference type="ARBA" id="ARBA00004651"/>
    </source>
</evidence>
<evidence type="ECO:0000256" key="5">
    <source>
        <dbReference type="ARBA" id="ARBA00023136"/>
    </source>
</evidence>
<reference evidence="8 9" key="1">
    <citation type="submission" date="2022-05" db="EMBL/GenBank/DDBJ databases">
        <authorList>
            <consortium name="Genoscope - CEA"/>
            <person name="William W."/>
        </authorList>
    </citation>
    <scope>NUCLEOTIDE SEQUENCE [LARGE SCALE GENOMIC DNA]</scope>
</reference>
<dbReference type="Pfam" id="PF00001">
    <property type="entry name" value="7tm_1"/>
    <property type="match status" value="2"/>
</dbReference>
<dbReference type="Gene3D" id="1.20.1070.10">
    <property type="entry name" value="Rhodopsin 7-helix transmembrane proteins"/>
    <property type="match status" value="2"/>
</dbReference>
<feature type="transmembrane region" description="Helical" evidence="6">
    <location>
        <begin position="295"/>
        <end position="316"/>
    </location>
</feature>
<dbReference type="SUPFAM" id="SSF81321">
    <property type="entry name" value="Family A G protein-coupled receptor-like"/>
    <property type="match status" value="2"/>
</dbReference>
<evidence type="ECO:0000313" key="9">
    <source>
        <dbReference type="Proteomes" id="UP001159427"/>
    </source>
</evidence>
<accession>A0ABN8PNV1</accession>
<sequence>MEFTLLSNSPAYNCVLGKAFITVSYTVCGVSLATLTTITIDRLLTLKYHMRYSSIMTIQQAFCVIAVNWLTSGFLASLILWTSKILFVFVMALVVAIFLCFSTSAHINIYCIIRRHKRQILAQTGAVQDNSRTNITRFKRTAFNTFLVHYFLLICYIPLFVTLLLQGNEERIPSESWRENGSGIAWKLSSTVVFMNSALNPFIYCWRLREIRTALIIVFNSTVNFPLSVLTIIGNTLVLVAVWRTPSLRSPSVILLWGLATTDLAVGLLVQPLFLSMELKLLSNSSAYNCVLGKAFITVSYTVCGVSLATLTTITIDRLLALKYHMRYSSIMTIHRAFCVIAVNWLTSGFLASLILWTSKLLFLFVMALVVAIFLCFSTSAHVNIYCIISRHKRQILAQKRAVQDNSRINITRFKRTVFNTFLVHYFLLICYIPLFVTLLLQANEERIPSESWRENGTGIAWKLSSTVVFMNSALNPLFTVGVFEIFAPP</sequence>
<dbReference type="PRINTS" id="PR00237">
    <property type="entry name" value="GPCRRHODOPSN"/>
</dbReference>
<dbReference type="PANTHER" id="PTHR22750">
    <property type="entry name" value="G-PROTEIN COUPLED RECEPTOR"/>
    <property type="match status" value="1"/>
</dbReference>
<keyword evidence="5 6" id="KW-0472">Membrane</keyword>
<evidence type="ECO:0000256" key="2">
    <source>
        <dbReference type="ARBA" id="ARBA00022475"/>
    </source>
</evidence>